<dbReference type="OrthoDB" id="9792011at2"/>
<dbReference type="Proteomes" id="UP000251889">
    <property type="component" value="Unassembled WGS sequence"/>
</dbReference>
<feature type="chain" id="PRO_5016736559" description="DUF4397 domain-containing protein" evidence="1">
    <location>
        <begin position="24"/>
        <end position="234"/>
    </location>
</feature>
<dbReference type="InterPro" id="IPR025510">
    <property type="entry name" value="DUF4397"/>
</dbReference>
<protein>
    <recommendedName>
        <fullName evidence="2">DUF4397 domain-containing protein</fullName>
    </recommendedName>
</protein>
<proteinExistence type="predicted"/>
<accession>A0A364Y0M2</accession>
<dbReference type="Pfam" id="PF14344">
    <property type="entry name" value="DUF4397"/>
    <property type="match status" value="1"/>
</dbReference>
<name>A0A364Y0M2_9BACT</name>
<evidence type="ECO:0000313" key="3">
    <source>
        <dbReference type="EMBL" id="RAW00131.1"/>
    </source>
</evidence>
<gene>
    <name evidence="3" type="ORF">DQQ10_16415</name>
</gene>
<feature type="domain" description="DUF4397" evidence="2">
    <location>
        <begin position="40"/>
        <end position="153"/>
    </location>
</feature>
<comment type="caution">
    <text evidence="3">The sequence shown here is derived from an EMBL/GenBank/DDBJ whole genome shotgun (WGS) entry which is preliminary data.</text>
</comment>
<dbReference type="RefSeq" id="WP_112747969.1">
    <property type="nucleotide sequence ID" value="NZ_QMFY01000008.1"/>
</dbReference>
<organism evidence="3 4">
    <name type="scientific">Pseudochryseolinea flava</name>
    <dbReference type="NCBI Taxonomy" id="2059302"/>
    <lineage>
        <taxon>Bacteria</taxon>
        <taxon>Pseudomonadati</taxon>
        <taxon>Bacteroidota</taxon>
        <taxon>Cytophagia</taxon>
        <taxon>Cytophagales</taxon>
        <taxon>Fulvivirgaceae</taxon>
        <taxon>Pseudochryseolinea</taxon>
    </lineage>
</organism>
<dbReference type="AlphaFoldDB" id="A0A364Y0M2"/>
<evidence type="ECO:0000256" key="1">
    <source>
        <dbReference type="SAM" id="SignalP"/>
    </source>
</evidence>
<evidence type="ECO:0000259" key="2">
    <source>
        <dbReference type="Pfam" id="PF14344"/>
    </source>
</evidence>
<dbReference type="PROSITE" id="PS51257">
    <property type="entry name" value="PROKAR_LIPOPROTEIN"/>
    <property type="match status" value="1"/>
</dbReference>
<sequence>MRKIQRTLVYGLCVIGFAGGLAACSDFVDDNDNTPYPSPAQVSFYNASPSAPQVTVTVDEKSFLNAPLDYTHFSGYLNFYTGNRHFKFKNGSNTLVDTTLLLKNNTTYSVFVINHNENIETVVTTDTANVPNAGKAMVRFMQLSPDVDQIDVAFEGDAENTFAALDYKEGSVFKEVTARKLKVVMKNADTDDEVLTSGEITLQPGRYYTIISRGYKTPPQGNTNTLSVQVVAND</sequence>
<keyword evidence="1" id="KW-0732">Signal</keyword>
<reference evidence="3 4" key="1">
    <citation type="submission" date="2018-06" db="EMBL/GenBank/DDBJ databases">
        <title>Chryseolinea flavus sp. nov., a member of the phylum Bacteroidetes isolated from soil.</title>
        <authorList>
            <person name="Li Y."/>
            <person name="Wang J."/>
        </authorList>
    </citation>
    <scope>NUCLEOTIDE SEQUENCE [LARGE SCALE GENOMIC DNA]</scope>
    <source>
        <strain evidence="3 4">SDU1-6</strain>
    </source>
</reference>
<dbReference type="EMBL" id="QMFY01000008">
    <property type="protein sequence ID" value="RAW00131.1"/>
    <property type="molecule type" value="Genomic_DNA"/>
</dbReference>
<feature type="signal peptide" evidence="1">
    <location>
        <begin position="1"/>
        <end position="23"/>
    </location>
</feature>
<keyword evidence="4" id="KW-1185">Reference proteome</keyword>
<evidence type="ECO:0000313" key="4">
    <source>
        <dbReference type="Proteomes" id="UP000251889"/>
    </source>
</evidence>